<evidence type="ECO:0000259" key="2">
    <source>
        <dbReference type="Pfam" id="PF09995"/>
    </source>
</evidence>
<gene>
    <name evidence="3" type="ORF">RRG08_009340</name>
</gene>
<feature type="transmembrane region" description="Helical" evidence="1">
    <location>
        <begin position="58"/>
        <end position="79"/>
    </location>
</feature>
<dbReference type="Proteomes" id="UP001283361">
    <property type="component" value="Unassembled WGS sequence"/>
</dbReference>
<organism evidence="3 4">
    <name type="scientific">Elysia crispata</name>
    <name type="common">lettuce slug</name>
    <dbReference type="NCBI Taxonomy" id="231223"/>
    <lineage>
        <taxon>Eukaryota</taxon>
        <taxon>Metazoa</taxon>
        <taxon>Spiralia</taxon>
        <taxon>Lophotrochozoa</taxon>
        <taxon>Mollusca</taxon>
        <taxon>Gastropoda</taxon>
        <taxon>Heterobranchia</taxon>
        <taxon>Euthyneura</taxon>
        <taxon>Panpulmonata</taxon>
        <taxon>Sacoglossa</taxon>
        <taxon>Placobranchoidea</taxon>
        <taxon>Plakobranchidae</taxon>
        <taxon>Elysia</taxon>
    </lineage>
</organism>
<feature type="domain" description="ER-bound oxygenase mpaB/mpaB'/Rubber oxygenase catalytic" evidence="2">
    <location>
        <begin position="58"/>
        <end position="198"/>
    </location>
</feature>
<name>A0AAE1CT10_9GAST</name>
<dbReference type="AlphaFoldDB" id="A0AAE1CT10"/>
<comment type="caution">
    <text evidence="3">The sequence shown here is derived from an EMBL/GenBank/DDBJ whole genome shotgun (WGS) entry which is preliminary data.</text>
</comment>
<proteinExistence type="predicted"/>
<evidence type="ECO:0000313" key="4">
    <source>
        <dbReference type="Proteomes" id="UP001283361"/>
    </source>
</evidence>
<evidence type="ECO:0000313" key="3">
    <source>
        <dbReference type="EMBL" id="KAK3732659.1"/>
    </source>
</evidence>
<dbReference type="PANTHER" id="PTHR37159:SF1">
    <property type="entry name" value="GH11867P"/>
    <property type="match status" value="1"/>
</dbReference>
<dbReference type="PANTHER" id="PTHR37159">
    <property type="entry name" value="GH11867P"/>
    <property type="match status" value="1"/>
</dbReference>
<keyword evidence="1" id="KW-0812">Transmembrane</keyword>
<keyword evidence="4" id="KW-1185">Reference proteome</keyword>
<evidence type="ECO:0000256" key="1">
    <source>
        <dbReference type="SAM" id="Phobius"/>
    </source>
</evidence>
<protein>
    <recommendedName>
        <fullName evidence="2">ER-bound oxygenase mpaB/mpaB'/Rubber oxygenase catalytic domain-containing protein</fullName>
    </recommendedName>
</protein>
<dbReference type="EMBL" id="JAWDGP010006946">
    <property type="protein sequence ID" value="KAK3732659.1"/>
    <property type="molecule type" value="Genomic_DNA"/>
</dbReference>
<dbReference type="Pfam" id="PF09995">
    <property type="entry name" value="MPAB_Lcp_cat"/>
    <property type="match status" value="1"/>
</dbReference>
<dbReference type="InterPro" id="IPR018713">
    <property type="entry name" value="MPAB/Lcp_cat_dom"/>
</dbReference>
<reference evidence="3" key="1">
    <citation type="journal article" date="2023" name="G3 (Bethesda)">
        <title>A reference genome for the long-term kleptoplast-retaining sea slug Elysia crispata morphotype clarki.</title>
        <authorList>
            <person name="Eastman K.E."/>
            <person name="Pendleton A.L."/>
            <person name="Shaikh M.A."/>
            <person name="Suttiyut T."/>
            <person name="Ogas R."/>
            <person name="Tomko P."/>
            <person name="Gavelis G."/>
            <person name="Widhalm J.R."/>
            <person name="Wisecaver J.H."/>
        </authorList>
    </citation>
    <scope>NUCLEOTIDE SEQUENCE</scope>
    <source>
        <strain evidence="3">ECLA1</strain>
    </source>
</reference>
<dbReference type="GO" id="GO:0016491">
    <property type="term" value="F:oxidoreductase activity"/>
    <property type="evidence" value="ECO:0007669"/>
    <property type="project" value="InterPro"/>
</dbReference>
<keyword evidence="1" id="KW-1133">Transmembrane helix</keyword>
<keyword evidence="1" id="KW-0472">Membrane</keyword>
<accession>A0AAE1CT10</accession>
<sequence length="269" mass="30736">MERNSLLTNEKSNNTLKDLKYLEDGIHEDGDSGADLIPPKDFDMAKFDRGRNFFRDNLFSCCVGMFFALILGLCFPDFLETLVFTNKSETPRKAHRRYVSTFKHIASWHYGNVWKKGSEAQKSILIVRKMHKRVRAEMAKDGRGHYLSQYNMVLVQSAFIAFPLMHSQNFGIKASVASLDDYVYFWYGIGHLLGIDPKYNISSHGVAQAKFFCENIRDNVVVPNLKYPGEDFYKMSNALVVGWKGYLHGTLSVPFHFEKGREGSASESD</sequence>